<gene>
    <name evidence="1" type="ORF">BT96DRAFT_921230</name>
</gene>
<reference evidence="1" key="1">
    <citation type="journal article" date="2019" name="Environ. Microbiol.">
        <title>Fungal ecological strategies reflected in gene transcription - a case study of two litter decomposers.</title>
        <authorList>
            <person name="Barbi F."/>
            <person name="Kohler A."/>
            <person name="Barry K."/>
            <person name="Baskaran P."/>
            <person name="Daum C."/>
            <person name="Fauchery L."/>
            <person name="Ihrmark K."/>
            <person name="Kuo A."/>
            <person name="LaButti K."/>
            <person name="Lipzen A."/>
            <person name="Morin E."/>
            <person name="Grigoriev I.V."/>
            <person name="Henrissat B."/>
            <person name="Lindahl B."/>
            <person name="Martin F."/>
        </authorList>
    </citation>
    <scope>NUCLEOTIDE SEQUENCE</scope>
    <source>
        <strain evidence="1">JB14</strain>
    </source>
</reference>
<proteinExistence type="predicted"/>
<name>A0A6A4HJS3_9AGAR</name>
<evidence type="ECO:0000313" key="1">
    <source>
        <dbReference type="EMBL" id="KAE9397771.1"/>
    </source>
</evidence>
<evidence type="ECO:0000313" key="2">
    <source>
        <dbReference type="Proteomes" id="UP000799118"/>
    </source>
</evidence>
<sequence length="58" mass="6721">MEVVVRTLLPSFVSFLLLIFLQPQLYVFAALFEHIQDVPPTDYDLGGKFFIQCQVLFL</sequence>
<accession>A0A6A4HJS3</accession>
<protein>
    <submittedName>
        <fullName evidence="1">Uncharacterized protein</fullName>
    </submittedName>
</protein>
<organism evidence="1 2">
    <name type="scientific">Gymnopus androsaceus JB14</name>
    <dbReference type="NCBI Taxonomy" id="1447944"/>
    <lineage>
        <taxon>Eukaryota</taxon>
        <taxon>Fungi</taxon>
        <taxon>Dikarya</taxon>
        <taxon>Basidiomycota</taxon>
        <taxon>Agaricomycotina</taxon>
        <taxon>Agaricomycetes</taxon>
        <taxon>Agaricomycetidae</taxon>
        <taxon>Agaricales</taxon>
        <taxon>Marasmiineae</taxon>
        <taxon>Omphalotaceae</taxon>
        <taxon>Gymnopus</taxon>
    </lineage>
</organism>
<keyword evidence="2" id="KW-1185">Reference proteome</keyword>
<dbReference type="EMBL" id="ML769492">
    <property type="protein sequence ID" value="KAE9397771.1"/>
    <property type="molecule type" value="Genomic_DNA"/>
</dbReference>
<dbReference type="AlphaFoldDB" id="A0A6A4HJS3"/>
<dbReference type="Proteomes" id="UP000799118">
    <property type="component" value="Unassembled WGS sequence"/>
</dbReference>